<accession>A0AAX4KVD2</accession>
<dbReference type="GeneID" id="91107321"/>
<organism evidence="3 4">
    <name type="scientific">Kwoniella europaea PYCC6329</name>
    <dbReference type="NCBI Taxonomy" id="1423913"/>
    <lineage>
        <taxon>Eukaryota</taxon>
        <taxon>Fungi</taxon>
        <taxon>Dikarya</taxon>
        <taxon>Basidiomycota</taxon>
        <taxon>Agaricomycotina</taxon>
        <taxon>Tremellomycetes</taxon>
        <taxon>Tremellales</taxon>
        <taxon>Cryptococcaceae</taxon>
        <taxon>Kwoniella</taxon>
    </lineage>
</organism>
<evidence type="ECO:0000313" key="4">
    <source>
        <dbReference type="Proteomes" id="UP001358614"/>
    </source>
</evidence>
<feature type="coiled-coil region" evidence="1">
    <location>
        <begin position="130"/>
        <end position="171"/>
    </location>
</feature>
<dbReference type="AlphaFoldDB" id="A0AAX4KVD2"/>
<gene>
    <name evidence="3" type="ORF">V865_008520</name>
</gene>
<dbReference type="KEGG" id="ker:91107321"/>
<feature type="compositionally biased region" description="Acidic residues" evidence="2">
    <location>
        <begin position="209"/>
        <end position="231"/>
    </location>
</feature>
<dbReference type="RefSeq" id="XP_066088352.1">
    <property type="nucleotide sequence ID" value="XM_066232255.1"/>
</dbReference>
<evidence type="ECO:0000256" key="1">
    <source>
        <dbReference type="SAM" id="Coils"/>
    </source>
</evidence>
<name>A0AAX4KVD2_9TREE</name>
<keyword evidence="1" id="KW-0175">Coiled coil</keyword>
<feature type="compositionally biased region" description="Basic and acidic residues" evidence="2">
    <location>
        <begin position="232"/>
        <end position="242"/>
    </location>
</feature>
<keyword evidence="4" id="KW-1185">Reference proteome</keyword>
<dbReference type="EMBL" id="CP144091">
    <property type="protein sequence ID" value="WWD10385.1"/>
    <property type="molecule type" value="Genomic_DNA"/>
</dbReference>
<reference evidence="3 4" key="1">
    <citation type="submission" date="2024-01" db="EMBL/GenBank/DDBJ databases">
        <title>Comparative genomics of Cryptococcus and Kwoniella reveals pathogenesis evolution and contrasting modes of karyotype evolution via chromosome fusion or intercentromeric recombination.</title>
        <authorList>
            <person name="Coelho M.A."/>
            <person name="David-Palma M."/>
            <person name="Shea T."/>
            <person name="Bowers K."/>
            <person name="McGinley-Smith S."/>
            <person name="Mohammad A.W."/>
            <person name="Gnirke A."/>
            <person name="Yurkov A.M."/>
            <person name="Nowrousian M."/>
            <person name="Sun S."/>
            <person name="Cuomo C.A."/>
            <person name="Heitman J."/>
        </authorList>
    </citation>
    <scope>NUCLEOTIDE SEQUENCE [LARGE SCALE GENOMIC DNA]</scope>
    <source>
        <strain evidence="3 4">PYCC6329</strain>
    </source>
</reference>
<evidence type="ECO:0000313" key="3">
    <source>
        <dbReference type="EMBL" id="WWD10385.1"/>
    </source>
</evidence>
<proteinExistence type="predicted"/>
<evidence type="ECO:0000256" key="2">
    <source>
        <dbReference type="SAM" id="MobiDB-lite"/>
    </source>
</evidence>
<sequence length="242" mass="28631">MNPHIDTFDRYVRPEQGNPSFMSSSYIAPGGPKWYASSPSLNNGVIGKIKSNHYKDKPRFMPYMPKHLKSKSYLRGTSQYDRSKEVKHVNKYESFNNNNNSNHAFESGFKSVYIPPQIDFLHSYRMENEIVRLRRELNVSEHRNRLLLEQNTKLQQQVKNARMEVDVLKVDFKHNDDVYRAREFILKWRIRELNMNIARNGMWYSREEDYDENGMGTDDDVPVKVEEEDEEVTVKVEVEDDA</sequence>
<protein>
    <submittedName>
        <fullName evidence="3">Uncharacterized protein</fullName>
    </submittedName>
</protein>
<dbReference type="Proteomes" id="UP001358614">
    <property type="component" value="Chromosome 3"/>
</dbReference>
<feature type="region of interest" description="Disordered" evidence="2">
    <location>
        <begin position="209"/>
        <end position="242"/>
    </location>
</feature>